<name>A0AAW1Y810_RUBAR</name>
<gene>
    <name evidence="2" type="ORF">M0R45_010521</name>
</gene>
<feature type="region of interest" description="Disordered" evidence="1">
    <location>
        <begin position="204"/>
        <end position="229"/>
    </location>
</feature>
<evidence type="ECO:0000313" key="3">
    <source>
        <dbReference type="Proteomes" id="UP001457282"/>
    </source>
</evidence>
<proteinExistence type="predicted"/>
<dbReference type="Gene3D" id="1.25.40.10">
    <property type="entry name" value="Tetratricopeptide repeat domain"/>
    <property type="match status" value="1"/>
</dbReference>
<evidence type="ECO:0000256" key="1">
    <source>
        <dbReference type="SAM" id="MobiDB-lite"/>
    </source>
</evidence>
<evidence type="ECO:0000313" key="2">
    <source>
        <dbReference type="EMBL" id="KAK9944988.1"/>
    </source>
</evidence>
<feature type="region of interest" description="Disordered" evidence="1">
    <location>
        <begin position="21"/>
        <end position="46"/>
    </location>
</feature>
<comment type="caution">
    <text evidence="2">The sequence shown here is derived from an EMBL/GenBank/DDBJ whole genome shotgun (WGS) entry which is preliminary data.</text>
</comment>
<dbReference type="EMBL" id="JBEDUW010000002">
    <property type="protein sequence ID" value="KAK9944988.1"/>
    <property type="molecule type" value="Genomic_DNA"/>
</dbReference>
<dbReference type="SUPFAM" id="SSF48452">
    <property type="entry name" value="TPR-like"/>
    <property type="match status" value="1"/>
</dbReference>
<keyword evidence="3" id="KW-1185">Reference proteome</keyword>
<protein>
    <submittedName>
        <fullName evidence="2">Uncharacterized protein</fullName>
    </submittedName>
</protein>
<dbReference type="AlphaFoldDB" id="A0AAW1Y810"/>
<dbReference type="PANTHER" id="PTHR26312:SF225">
    <property type="entry name" value="TPR REPEAT PROTEIN"/>
    <property type="match status" value="1"/>
</dbReference>
<sequence length="360" mass="39766">MLLRSSSTPVIGSLLSSFSAESPNNHFEPKPTSIHHTPTKFSFHQTGPLNISHNSSPISPSVDFDRYSSTGFIRRAQSDGNLEGLAYAASCDQHEDDPVFCDSYRPNKASGRFRGTTLQTIPSFSLYRSGALSENEDEEDSDMENERIMAMGGDNVSLEEKVKNMSLSEDRRTMGKMWSGGFEEPRELVSQEMHLAWGLGIGGGGGGGRGGREANWEGTGGDGGDNNHGVEEQYKKMVEEHPGNPLFLGNYARFLYQTKRDLPLAEEYYSRSILADPNDGEILAQYAKVVWELHHDQDRALNYYERAVQAAPQDSHVHAAYASFLWETEEDDEDENEADVGKDLGAMQPYIHGGIISASA</sequence>
<dbReference type="PANTHER" id="PTHR26312">
    <property type="entry name" value="TETRATRICOPEPTIDE REPEAT PROTEIN 5"/>
    <property type="match status" value="1"/>
</dbReference>
<feature type="compositionally biased region" description="Polar residues" evidence="1">
    <location>
        <begin position="34"/>
        <end position="46"/>
    </location>
</feature>
<organism evidence="2 3">
    <name type="scientific">Rubus argutus</name>
    <name type="common">Southern blackberry</name>
    <dbReference type="NCBI Taxonomy" id="59490"/>
    <lineage>
        <taxon>Eukaryota</taxon>
        <taxon>Viridiplantae</taxon>
        <taxon>Streptophyta</taxon>
        <taxon>Embryophyta</taxon>
        <taxon>Tracheophyta</taxon>
        <taxon>Spermatophyta</taxon>
        <taxon>Magnoliopsida</taxon>
        <taxon>eudicotyledons</taxon>
        <taxon>Gunneridae</taxon>
        <taxon>Pentapetalae</taxon>
        <taxon>rosids</taxon>
        <taxon>fabids</taxon>
        <taxon>Rosales</taxon>
        <taxon>Rosaceae</taxon>
        <taxon>Rosoideae</taxon>
        <taxon>Rosoideae incertae sedis</taxon>
        <taxon>Rubus</taxon>
    </lineage>
</organism>
<dbReference type="InterPro" id="IPR011990">
    <property type="entry name" value="TPR-like_helical_dom_sf"/>
</dbReference>
<accession>A0AAW1Y810</accession>
<dbReference type="Proteomes" id="UP001457282">
    <property type="component" value="Unassembled WGS sequence"/>
</dbReference>
<reference evidence="2 3" key="1">
    <citation type="journal article" date="2023" name="G3 (Bethesda)">
        <title>A chromosome-length genome assembly and annotation of blackberry (Rubus argutus, cv. 'Hillquist').</title>
        <authorList>
            <person name="Bruna T."/>
            <person name="Aryal R."/>
            <person name="Dudchenko O."/>
            <person name="Sargent D.J."/>
            <person name="Mead D."/>
            <person name="Buti M."/>
            <person name="Cavallini A."/>
            <person name="Hytonen T."/>
            <person name="Andres J."/>
            <person name="Pham M."/>
            <person name="Weisz D."/>
            <person name="Mascagni F."/>
            <person name="Usai G."/>
            <person name="Natali L."/>
            <person name="Bassil N."/>
            <person name="Fernandez G.E."/>
            <person name="Lomsadze A."/>
            <person name="Armour M."/>
            <person name="Olukolu B."/>
            <person name="Poorten T."/>
            <person name="Britton C."/>
            <person name="Davik J."/>
            <person name="Ashrafi H."/>
            <person name="Aiden E.L."/>
            <person name="Borodovsky M."/>
            <person name="Worthington M."/>
        </authorList>
    </citation>
    <scope>NUCLEOTIDE SEQUENCE [LARGE SCALE GENOMIC DNA]</scope>
    <source>
        <strain evidence="2">PI 553951</strain>
    </source>
</reference>